<evidence type="ECO:0000256" key="1">
    <source>
        <dbReference type="SAM" id="MobiDB-lite"/>
    </source>
</evidence>
<accession>A0A1S9S1Q2</accession>
<name>A0A1S9S1Q2_PENBI</name>
<sequence>MLQPRIIPDDQRDTFSLVYTARTSSPRTAHSTHIGEEMGVDGIHYTRSGWWYLGSIKLKVLRESSVWKTQTVILNDQFDVVTTAVPYPRLLLKIVETHDISVDTNKVAAAWPVSPDGQPGPTARAIKERIGKLRELARRSGTPAATGASPKRGRAKKATAPKADSDSQSPSTPAKRKRKSTSNAEQESRDDGDVEAKMEQLIDYPAEPAHAEDTGHMSHENDDFFDEDA</sequence>
<dbReference type="Proteomes" id="UP000190744">
    <property type="component" value="Unassembled WGS sequence"/>
</dbReference>
<protein>
    <submittedName>
        <fullName evidence="2">Uncharacterized protein</fullName>
    </submittedName>
</protein>
<proteinExistence type="predicted"/>
<evidence type="ECO:0000313" key="3">
    <source>
        <dbReference type="Proteomes" id="UP000190744"/>
    </source>
</evidence>
<feature type="compositionally biased region" description="Basic and acidic residues" evidence="1">
    <location>
        <begin position="209"/>
        <end position="222"/>
    </location>
</feature>
<feature type="compositionally biased region" description="Basic and acidic residues" evidence="1">
    <location>
        <begin position="186"/>
        <end position="200"/>
    </location>
</feature>
<dbReference type="EMBL" id="LJBN01000001">
    <property type="protein sequence ID" value="OOQ91616.1"/>
    <property type="molecule type" value="Genomic_DNA"/>
</dbReference>
<comment type="caution">
    <text evidence="2">The sequence shown here is derived from an EMBL/GenBank/DDBJ whole genome shotgun (WGS) entry which is preliminary data.</text>
</comment>
<evidence type="ECO:0000313" key="2">
    <source>
        <dbReference type="EMBL" id="OOQ91616.1"/>
    </source>
</evidence>
<feature type="region of interest" description="Disordered" evidence="1">
    <location>
        <begin position="134"/>
        <end position="229"/>
    </location>
</feature>
<reference evidence="3" key="1">
    <citation type="submission" date="2015-09" db="EMBL/GenBank/DDBJ databases">
        <authorList>
            <person name="Fill T.P."/>
            <person name="Baretta J.F."/>
            <person name="de Almeida L.G."/>
            <person name="Rocha M."/>
            <person name="de Souza D.H."/>
            <person name="Malavazi I."/>
            <person name="Cerdeira L.T."/>
            <person name="Hong H."/>
            <person name="Samborskyy M."/>
            <person name="de Vasconcelos A.T."/>
            <person name="Leadlay P."/>
            <person name="Rodrigues-Filho E."/>
        </authorList>
    </citation>
    <scope>NUCLEOTIDE SEQUENCE [LARGE SCALE GENOMIC DNA]</scope>
    <source>
        <strain evidence="3">LaBioMMi 136</strain>
    </source>
</reference>
<gene>
    <name evidence="2" type="ORF">PEBR_08809</name>
</gene>
<dbReference type="AlphaFoldDB" id="A0A1S9S1Q2"/>
<organism evidence="2 3">
    <name type="scientific">Penicillium brasilianum</name>
    <dbReference type="NCBI Taxonomy" id="104259"/>
    <lineage>
        <taxon>Eukaryota</taxon>
        <taxon>Fungi</taxon>
        <taxon>Dikarya</taxon>
        <taxon>Ascomycota</taxon>
        <taxon>Pezizomycotina</taxon>
        <taxon>Eurotiomycetes</taxon>
        <taxon>Eurotiomycetidae</taxon>
        <taxon>Eurotiales</taxon>
        <taxon>Aspergillaceae</taxon>
        <taxon>Penicillium</taxon>
    </lineage>
</organism>